<dbReference type="Gene3D" id="3.30.160.240">
    <property type="entry name" value="Rv1738"/>
    <property type="match status" value="1"/>
</dbReference>
<accession>A0ABT6M601</accession>
<evidence type="ECO:0008006" key="3">
    <source>
        <dbReference type="Google" id="ProtNLM"/>
    </source>
</evidence>
<evidence type="ECO:0000313" key="1">
    <source>
        <dbReference type="EMBL" id="MDH6279713.1"/>
    </source>
</evidence>
<comment type="caution">
    <text evidence="1">The sequence shown here is derived from an EMBL/GenBank/DDBJ whole genome shotgun (WGS) entry which is preliminary data.</text>
</comment>
<dbReference type="InterPro" id="IPR038070">
    <property type="entry name" value="Rv2632c-like_sf"/>
</dbReference>
<evidence type="ECO:0000313" key="2">
    <source>
        <dbReference type="Proteomes" id="UP001160334"/>
    </source>
</evidence>
<reference evidence="1 2" key="1">
    <citation type="submission" date="2023-04" db="EMBL/GenBank/DDBJ databases">
        <title>Forest soil microbial communities from Buena Vista Peninsula, Colon Province, Panama.</title>
        <authorList>
            <person name="Bouskill N."/>
        </authorList>
    </citation>
    <scope>NUCLEOTIDE SEQUENCE [LARGE SCALE GENOMIC DNA]</scope>
    <source>
        <strain evidence="1 2">CFH S0262</strain>
    </source>
</reference>
<dbReference type="InterPro" id="IPR015057">
    <property type="entry name" value="Rv2632c-like"/>
</dbReference>
<dbReference type="Pfam" id="PF08962">
    <property type="entry name" value="Rv2632c-like"/>
    <property type="match status" value="1"/>
</dbReference>
<keyword evidence="2" id="KW-1185">Reference proteome</keyword>
<dbReference type="EMBL" id="JARXVC010000002">
    <property type="protein sequence ID" value="MDH6279713.1"/>
    <property type="molecule type" value="Genomic_DNA"/>
</dbReference>
<dbReference type="SUPFAM" id="SSF143212">
    <property type="entry name" value="Rv2632c-like"/>
    <property type="match status" value="1"/>
</dbReference>
<proteinExistence type="predicted"/>
<dbReference type="RefSeq" id="WP_280759096.1">
    <property type="nucleotide sequence ID" value="NZ_JARXVC010000002.1"/>
</dbReference>
<name>A0ABT6M601_9NOCA</name>
<protein>
    <recommendedName>
        <fullName evidence="3">DUF1876 domain-containing protein</fullName>
    </recommendedName>
</protein>
<organism evidence="1 2">
    <name type="scientific">Prescottella agglutinans</name>
    <dbReference type="NCBI Taxonomy" id="1644129"/>
    <lineage>
        <taxon>Bacteria</taxon>
        <taxon>Bacillati</taxon>
        <taxon>Actinomycetota</taxon>
        <taxon>Actinomycetes</taxon>
        <taxon>Mycobacteriales</taxon>
        <taxon>Nocardiaceae</taxon>
        <taxon>Prescottella</taxon>
    </lineage>
</organism>
<dbReference type="Proteomes" id="UP001160334">
    <property type="component" value="Unassembled WGS sequence"/>
</dbReference>
<gene>
    <name evidence="1" type="ORF">M2280_000922</name>
</gene>
<sequence length="87" mass="9397">MDTAQWSVDITIDEHESRTRSTARLHTTETTLVGVGLARRNPVDRNVPGIGDELATARALADLAHQLIEATVGDIEGVTHTTAHLTE</sequence>